<dbReference type="GeneTree" id="ENSGT01120000271815"/>
<reference evidence="1 2" key="1">
    <citation type="submission" date="2013-03" db="EMBL/GenBank/DDBJ databases">
        <authorList>
            <person name="Warren W."/>
            <person name="Wilson R.K."/>
        </authorList>
    </citation>
    <scope>NUCLEOTIDE SEQUENCE</scope>
</reference>
<reference evidence="1" key="2">
    <citation type="submission" date="2025-08" db="UniProtKB">
        <authorList>
            <consortium name="Ensembl"/>
        </authorList>
    </citation>
    <scope>IDENTIFICATION</scope>
</reference>
<protein>
    <submittedName>
        <fullName evidence="1">Uncharacterized protein</fullName>
    </submittedName>
</protein>
<dbReference type="PANTHER" id="PTHR12138">
    <property type="entry name" value="PRIMATE-EXPANDED PROTEIN FAMILY"/>
    <property type="match status" value="1"/>
</dbReference>
<dbReference type="PANTHER" id="PTHR12138:SF135">
    <property type="entry name" value="SAM DOMAIN-CONTAINING PROTEIN"/>
    <property type="match status" value="1"/>
</dbReference>
<dbReference type="Ensembl" id="ENSMFAT00000090224.1">
    <property type="protein sequence ID" value="ENSMFAP00000063935.1"/>
    <property type="gene ID" value="ENSMFAG00000056051.1"/>
</dbReference>
<dbReference type="AlphaFoldDB" id="A0A7N9DFT4"/>
<reference evidence="1" key="3">
    <citation type="submission" date="2025-09" db="UniProtKB">
        <authorList>
            <consortium name="Ensembl"/>
        </authorList>
    </citation>
    <scope>IDENTIFICATION</scope>
</reference>
<proteinExistence type="predicted"/>
<dbReference type="PRINTS" id="PR02045">
    <property type="entry name" value="F138DOMAIN"/>
</dbReference>
<evidence type="ECO:0000313" key="1">
    <source>
        <dbReference type="Ensembl" id="ENSMFAP00000063935.1"/>
    </source>
</evidence>
<name>A0A7N9DFT4_MACFA</name>
<organism evidence="1 2">
    <name type="scientific">Macaca fascicularis</name>
    <name type="common">Crab-eating macaque</name>
    <name type="synonym">Cynomolgus monkey</name>
    <dbReference type="NCBI Taxonomy" id="9541"/>
    <lineage>
        <taxon>Eukaryota</taxon>
        <taxon>Metazoa</taxon>
        <taxon>Chordata</taxon>
        <taxon>Craniata</taxon>
        <taxon>Vertebrata</taxon>
        <taxon>Euteleostomi</taxon>
        <taxon>Mammalia</taxon>
        <taxon>Eutheria</taxon>
        <taxon>Euarchontoglires</taxon>
        <taxon>Primates</taxon>
        <taxon>Haplorrhini</taxon>
        <taxon>Catarrhini</taxon>
        <taxon>Cercopithecidae</taxon>
        <taxon>Cercopithecinae</taxon>
        <taxon>Macaca</taxon>
    </lineage>
</organism>
<sequence length="145" mass="15781">MILAHCNLLLPGSSNSPTSAFRVAGIIGACHQAQLIFVFLVEMGFHHIGQAGLELLTSGSPPTSASQSAGITGMSHRTWSVLFKYMQFIVHQLSLDKALKNCMSINLTLGKEGEQRKNVQGNERPKCRMALWMDVNIQNTPGLGM</sequence>
<dbReference type="Proteomes" id="UP000233100">
    <property type="component" value="Chromosome 15"/>
</dbReference>
<keyword evidence="2" id="KW-1185">Reference proteome</keyword>
<accession>A0A7N9DFT4</accession>
<evidence type="ECO:0000313" key="2">
    <source>
        <dbReference type="Proteomes" id="UP000233100"/>
    </source>
</evidence>